<protein>
    <submittedName>
        <fullName evidence="2">YrhK-like protein</fullName>
    </submittedName>
</protein>
<dbReference type="AlphaFoldDB" id="A0A4V2S0H4"/>
<organism evidence="2 3">
    <name type="scientific">Kribbella steppae</name>
    <dbReference type="NCBI Taxonomy" id="2512223"/>
    <lineage>
        <taxon>Bacteria</taxon>
        <taxon>Bacillati</taxon>
        <taxon>Actinomycetota</taxon>
        <taxon>Actinomycetes</taxon>
        <taxon>Propionibacteriales</taxon>
        <taxon>Kribbellaceae</taxon>
        <taxon>Kribbella</taxon>
    </lineage>
</organism>
<feature type="transmembrane region" description="Helical" evidence="1">
    <location>
        <begin position="88"/>
        <end position="109"/>
    </location>
</feature>
<accession>A0A4V2S0H4</accession>
<keyword evidence="1" id="KW-0472">Membrane</keyword>
<sequence length="224" mass="23630">MHVIGHALVSVPRPATRIGWDRSIAVGFAVGSACFFIGPFPGFVQLVGAAADGMVFFVGSVFFTLAAAMELREGTVRRGHRWGRDPSWWSAAIQFAGTLLFNLSTFSALQESLSTQQENRLIWTPDVFGSACFLVSGALAYRVTAGPGLRPGRMDRAWTTSAVNLLGCVLFGISAVASFVVPSTGTILDLAAANWCTALGALCFFIGAVLSLFPSPDAHPAVAS</sequence>
<dbReference type="Proteomes" id="UP000294508">
    <property type="component" value="Unassembled WGS sequence"/>
</dbReference>
<feature type="transmembrane region" description="Helical" evidence="1">
    <location>
        <begin position="192"/>
        <end position="213"/>
    </location>
</feature>
<feature type="transmembrane region" description="Helical" evidence="1">
    <location>
        <begin position="162"/>
        <end position="180"/>
    </location>
</feature>
<dbReference type="EMBL" id="SLWN01000004">
    <property type="protein sequence ID" value="TCO32680.1"/>
    <property type="molecule type" value="Genomic_DNA"/>
</dbReference>
<comment type="caution">
    <text evidence="2">The sequence shown here is derived from an EMBL/GenBank/DDBJ whole genome shotgun (WGS) entry which is preliminary data.</text>
</comment>
<dbReference type="OrthoDB" id="244933at2"/>
<name>A0A4V2S0H4_9ACTN</name>
<keyword evidence="3" id="KW-1185">Reference proteome</keyword>
<feature type="transmembrane region" description="Helical" evidence="1">
    <location>
        <begin position="121"/>
        <end position="141"/>
    </location>
</feature>
<feature type="transmembrane region" description="Helical" evidence="1">
    <location>
        <begin position="46"/>
        <end position="68"/>
    </location>
</feature>
<feature type="transmembrane region" description="Helical" evidence="1">
    <location>
        <begin position="23"/>
        <end position="40"/>
    </location>
</feature>
<evidence type="ECO:0000313" key="3">
    <source>
        <dbReference type="Proteomes" id="UP000294508"/>
    </source>
</evidence>
<proteinExistence type="predicted"/>
<reference evidence="2 3" key="1">
    <citation type="journal article" date="2015" name="Stand. Genomic Sci.">
        <title>Genomic Encyclopedia of Bacterial and Archaeal Type Strains, Phase III: the genomes of soil and plant-associated and newly described type strains.</title>
        <authorList>
            <person name="Whitman W.B."/>
            <person name="Woyke T."/>
            <person name="Klenk H.P."/>
            <person name="Zhou Y."/>
            <person name="Lilburn T.G."/>
            <person name="Beck B.J."/>
            <person name="De Vos P."/>
            <person name="Vandamme P."/>
            <person name="Eisen J.A."/>
            <person name="Garrity G."/>
            <person name="Hugenholtz P."/>
            <person name="Kyrpides N.C."/>
        </authorList>
    </citation>
    <scope>NUCLEOTIDE SEQUENCE [LARGE SCALE GENOMIC DNA]</scope>
    <source>
        <strain evidence="2 3">VKM Ac-2572</strain>
    </source>
</reference>
<dbReference type="RefSeq" id="WP_132209450.1">
    <property type="nucleotide sequence ID" value="NZ_SLWN01000004.1"/>
</dbReference>
<gene>
    <name evidence="2" type="ORF">EV652_104286</name>
</gene>
<evidence type="ECO:0000256" key="1">
    <source>
        <dbReference type="SAM" id="Phobius"/>
    </source>
</evidence>
<keyword evidence="1" id="KW-1133">Transmembrane helix</keyword>
<keyword evidence="1" id="KW-0812">Transmembrane</keyword>
<evidence type="ECO:0000313" key="2">
    <source>
        <dbReference type="EMBL" id="TCO32680.1"/>
    </source>
</evidence>